<keyword evidence="1" id="KW-0812">Transmembrane</keyword>
<proteinExistence type="predicted"/>
<dbReference type="STRING" id="1505087.AYJ54_16730"/>
<evidence type="ECO:0000313" key="2">
    <source>
        <dbReference type="EMBL" id="OAF07750.1"/>
    </source>
</evidence>
<organism evidence="2 3">
    <name type="scientific">Bradyrhizobium centrolobii</name>
    <dbReference type="NCBI Taxonomy" id="1505087"/>
    <lineage>
        <taxon>Bacteria</taxon>
        <taxon>Pseudomonadati</taxon>
        <taxon>Pseudomonadota</taxon>
        <taxon>Alphaproteobacteria</taxon>
        <taxon>Hyphomicrobiales</taxon>
        <taxon>Nitrobacteraceae</taxon>
        <taxon>Bradyrhizobium</taxon>
    </lineage>
</organism>
<accession>A0A176YMB3</accession>
<feature type="transmembrane region" description="Helical" evidence="1">
    <location>
        <begin position="12"/>
        <end position="31"/>
    </location>
</feature>
<keyword evidence="1" id="KW-0472">Membrane</keyword>
<evidence type="ECO:0000256" key="1">
    <source>
        <dbReference type="SAM" id="Phobius"/>
    </source>
</evidence>
<comment type="caution">
    <text evidence="2">The sequence shown here is derived from an EMBL/GenBank/DDBJ whole genome shotgun (WGS) entry which is preliminary data.</text>
</comment>
<gene>
    <name evidence="2" type="ORF">AYJ54_16730</name>
</gene>
<keyword evidence="3" id="KW-1185">Reference proteome</keyword>
<protein>
    <submittedName>
        <fullName evidence="2">Uncharacterized protein</fullName>
    </submittedName>
</protein>
<dbReference type="EMBL" id="LUUB01000065">
    <property type="protein sequence ID" value="OAF07750.1"/>
    <property type="molecule type" value="Genomic_DNA"/>
</dbReference>
<dbReference type="Proteomes" id="UP000076959">
    <property type="component" value="Unassembled WGS sequence"/>
</dbReference>
<dbReference type="AlphaFoldDB" id="A0A176YMB3"/>
<name>A0A176YMB3_9BRAD</name>
<sequence length="71" mass="7866">MTLQAGEDIMRVFWMSIAAAAVIAIAAVYILDGSWQQTSDTAFTSATNVRFPHQENSHNLVGKTWESARDH</sequence>
<evidence type="ECO:0000313" key="3">
    <source>
        <dbReference type="Proteomes" id="UP000076959"/>
    </source>
</evidence>
<reference evidence="2 3" key="1">
    <citation type="submission" date="2016-03" db="EMBL/GenBank/DDBJ databases">
        <title>Draft Genome Sequence of the Strain BR 10245 (Bradyrhizobium sp.) isolated from nodules of Centrolobium paraense.</title>
        <authorList>
            <person name="Simoes-Araujo J.L.Sr."/>
            <person name="Barauna A.C."/>
            <person name="Silva K."/>
            <person name="Zilli J.E."/>
        </authorList>
    </citation>
    <scope>NUCLEOTIDE SEQUENCE [LARGE SCALE GENOMIC DNA]</scope>
    <source>
        <strain evidence="2 3">BR 10245</strain>
    </source>
</reference>
<keyword evidence="1" id="KW-1133">Transmembrane helix</keyword>